<comment type="caution">
    <text evidence="2">The sequence shown here is derived from an EMBL/GenBank/DDBJ whole genome shotgun (WGS) entry which is preliminary data.</text>
</comment>
<name>A0ABU0URG1_ACIBI</name>
<dbReference type="Gene3D" id="1.10.472.60">
    <property type="entry name" value="putative protein disulfide isomerase domain"/>
    <property type="match status" value="1"/>
</dbReference>
<dbReference type="CDD" id="cd03025">
    <property type="entry name" value="DsbA_FrnE_like"/>
    <property type="match status" value="1"/>
</dbReference>
<dbReference type="InterPro" id="IPR036249">
    <property type="entry name" value="Thioredoxin-like_sf"/>
</dbReference>
<keyword evidence="3" id="KW-1185">Reference proteome</keyword>
<sequence>MKLFSLPSQSIVYVMDAYCGWCWGFSQQIQAFETANRHRINFTAISGGLFVGDRALPISNYPHIPEANQRISRLTGAVFGERYENLLNDGSMILNSLDAGIALAVLRNHAPEKAIHWAHELQHAFYIRGLSLSDHTTITDIATADGLDKNAILLDLKNGTGQKQALADFAMSRALGVSSFPTLLFVDGDKVHQLPATGSTLQTLNNKLDNLLI</sequence>
<evidence type="ECO:0000313" key="2">
    <source>
        <dbReference type="EMBL" id="MDQ1207138.1"/>
    </source>
</evidence>
<evidence type="ECO:0000313" key="3">
    <source>
        <dbReference type="Proteomes" id="UP001233360"/>
    </source>
</evidence>
<accession>A0ABU0URG1</accession>
<evidence type="ECO:0000259" key="1">
    <source>
        <dbReference type="Pfam" id="PF01323"/>
    </source>
</evidence>
<dbReference type="PANTHER" id="PTHR13887:SF54">
    <property type="entry name" value="DSBA FAMILY PROTEIN"/>
    <property type="match status" value="1"/>
</dbReference>
<dbReference type="EMBL" id="JAUTBK010000001">
    <property type="protein sequence ID" value="MDQ1207138.1"/>
    <property type="molecule type" value="Genomic_DNA"/>
</dbReference>
<dbReference type="PANTHER" id="PTHR13887">
    <property type="entry name" value="GLUTATHIONE S-TRANSFERASE KAPPA"/>
    <property type="match status" value="1"/>
</dbReference>
<dbReference type="Pfam" id="PF01323">
    <property type="entry name" value="DSBA"/>
    <property type="match status" value="1"/>
</dbReference>
<dbReference type="Gene3D" id="3.40.30.10">
    <property type="entry name" value="Glutaredoxin"/>
    <property type="match status" value="1"/>
</dbReference>
<feature type="domain" description="DSBA-like thioredoxin" evidence="1">
    <location>
        <begin position="11"/>
        <end position="190"/>
    </location>
</feature>
<gene>
    <name evidence="2" type="ORF">QE380_000061</name>
</gene>
<dbReference type="SUPFAM" id="SSF52833">
    <property type="entry name" value="Thioredoxin-like"/>
    <property type="match status" value="1"/>
</dbReference>
<proteinExistence type="predicted"/>
<protein>
    <recommendedName>
        <fullName evidence="1">DSBA-like thioredoxin domain-containing protein</fullName>
    </recommendedName>
</protein>
<dbReference type="RefSeq" id="WP_307001125.1">
    <property type="nucleotide sequence ID" value="NZ_JAUTBK010000001.1"/>
</dbReference>
<dbReference type="InterPro" id="IPR001853">
    <property type="entry name" value="DSBA-like_thioredoxin_dom"/>
</dbReference>
<organism evidence="2 3">
    <name type="scientific">Acinetobacter baylyi</name>
    <dbReference type="NCBI Taxonomy" id="202950"/>
    <lineage>
        <taxon>Bacteria</taxon>
        <taxon>Pseudomonadati</taxon>
        <taxon>Pseudomonadota</taxon>
        <taxon>Gammaproteobacteria</taxon>
        <taxon>Moraxellales</taxon>
        <taxon>Moraxellaceae</taxon>
        <taxon>Acinetobacter</taxon>
    </lineage>
</organism>
<reference evidence="2 3" key="1">
    <citation type="submission" date="2023-07" db="EMBL/GenBank/DDBJ databases">
        <title>Functional and genomic diversity of the sorghum phyllosphere microbiome.</title>
        <authorList>
            <person name="Shade A."/>
        </authorList>
    </citation>
    <scope>NUCLEOTIDE SEQUENCE [LARGE SCALE GENOMIC DNA]</scope>
    <source>
        <strain evidence="2 3">SORGH_AS_0887</strain>
    </source>
</reference>
<dbReference type="Proteomes" id="UP001233360">
    <property type="component" value="Unassembled WGS sequence"/>
</dbReference>